<sequence>MTNFFLKMILILLFCGTSPSFLSAQIKKLDLQKKELIGRIAPGGAITVSMQCYKYEDDSYVFRYRDAKYSKLEEWKDFRIRSSEDFETLYSYLADGFKDMPEDKVLLDIGNEFLMLEFGRFLGGKVVRIYHSTSSNKDFAVVGYTNQYTAKQIDKLFNKK</sequence>
<keyword evidence="3" id="KW-1185">Reference proteome</keyword>
<evidence type="ECO:0000313" key="2">
    <source>
        <dbReference type="EMBL" id="WDF69607.1"/>
    </source>
</evidence>
<organism evidence="2 3">
    <name type="scientific">Sphingobacterium oryzagri</name>
    <dbReference type="NCBI Taxonomy" id="3025669"/>
    <lineage>
        <taxon>Bacteria</taxon>
        <taxon>Pseudomonadati</taxon>
        <taxon>Bacteroidota</taxon>
        <taxon>Sphingobacteriia</taxon>
        <taxon>Sphingobacteriales</taxon>
        <taxon>Sphingobacteriaceae</taxon>
        <taxon>Sphingobacterium</taxon>
    </lineage>
</organism>
<reference evidence="2 3" key="1">
    <citation type="submission" date="2023-02" db="EMBL/GenBank/DDBJ databases">
        <title>Genome sequence of Sphingobacterium sp. KACC 22765.</title>
        <authorList>
            <person name="Kim S."/>
            <person name="Heo J."/>
            <person name="Kwon S.-W."/>
        </authorList>
    </citation>
    <scope>NUCLEOTIDE SEQUENCE [LARGE SCALE GENOMIC DNA]</scope>
    <source>
        <strain evidence="2 3">KACC 22765</strain>
    </source>
</reference>
<feature type="signal peptide" evidence="1">
    <location>
        <begin position="1"/>
        <end position="24"/>
    </location>
</feature>
<accession>A0ABY7WJ17</accession>
<name>A0ABY7WJ17_9SPHI</name>
<evidence type="ECO:0000256" key="1">
    <source>
        <dbReference type="SAM" id="SignalP"/>
    </source>
</evidence>
<dbReference type="EMBL" id="CP117880">
    <property type="protein sequence ID" value="WDF69607.1"/>
    <property type="molecule type" value="Genomic_DNA"/>
</dbReference>
<gene>
    <name evidence="2" type="ORF">PQ465_04315</name>
</gene>
<feature type="chain" id="PRO_5046330196" evidence="1">
    <location>
        <begin position="25"/>
        <end position="160"/>
    </location>
</feature>
<dbReference type="Proteomes" id="UP001221558">
    <property type="component" value="Chromosome"/>
</dbReference>
<proteinExistence type="predicted"/>
<dbReference type="RefSeq" id="WP_274268321.1">
    <property type="nucleotide sequence ID" value="NZ_CP117880.1"/>
</dbReference>
<protein>
    <submittedName>
        <fullName evidence="2">Uncharacterized protein</fullName>
    </submittedName>
</protein>
<evidence type="ECO:0000313" key="3">
    <source>
        <dbReference type="Proteomes" id="UP001221558"/>
    </source>
</evidence>
<keyword evidence="1" id="KW-0732">Signal</keyword>